<dbReference type="GO" id="GO:0016020">
    <property type="term" value="C:membrane"/>
    <property type="evidence" value="ECO:0007669"/>
    <property type="project" value="UniProtKB-SubCell"/>
</dbReference>
<dbReference type="Gene3D" id="4.10.400.10">
    <property type="entry name" value="Low-density Lipoprotein Receptor"/>
    <property type="match status" value="1"/>
</dbReference>
<evidence type="ECO:0000256" key="2">
    <source>
        <dbReference type="ARBA" id="ARBA00022692"/>
    </source>
</evidence>
<gene>
    <name evidence="11" type="ORF">BaRGS_00038561</name>
</gene>
<dbReference type="SUPFAM" id="SSF57424">
    <property type="entry name" value="LDL receptor-like module"/>
    <property type="match status" value="1"/>
</dbReference>
<dbReference type="EMBL" id="JACVVK020000627">
    <property type="protein sequence ID" value="KAK7462032.1"/>
    <property type="molecule type" value="Genomic_DNA"/>
</dbReference>
<comment type="subcellular location">
    <subcellularLocation>
        <location evidence="1">Membrane</location>
        <topology evidence="1">Single-pass membrane protein</topology>
    </subcellularLocation>
</comment>
<reference evidence="11 12" key="1">
    <citation type="journal article" date="2023" name="Sci. Data">
        <title>Genome assembly of the Korean intertidal mud-creeper Batillaria attramentaria.</title>
        <authorList>
            <person name="Patra A.K."/>
            <person name="Ho P.T."/>
            <person name="Jun S."/>
            <person name="Lee S.J."/>
            <person name="Kim Y."/>
            <person name="Won Y.J."/>
        </authorList>
    </citation>
    <scope>NUCLEOTIDE SEQUENCE [LARGE SCALE GENOMIC DNA]</scope>
    <source>
        <strain evidence="11">Wonlab-2016</strain>
    </source>
</reference>
<dbReference type="PANTHER" id="PTHR24270:SF62">
    <property type="entry name" value="LOW-DENSITY LIPOPROTEIN RECEPTOR-RELATED PROTEIN 2"/>
    <property type="match status" value="1"/>
</dbReference>
<evidence type="ECO:0000256" key="3">
    <source>
        <dbReference type="ARBA" id="ARBA00022737"/>
    </source>
</evidence>
<proteinExistence type="predicted"/>
<evidence type="ECO:0000256" key="5">
    <source>
        <dbReference type="ARBA" id="ARBA00023136"/>
    </source>
</evidence>
<evidence type="ECO:0000313" key="11">
    <source>
        <dbReference type="EMBL" id="KAK7462032.1"/>
    </source>
</evidence>
<keyword evidence="6 7" id="KW-1015">Disulfide bond</keyword>
<dbReference type="InterPro" id="IPR016186">
    <property type="entry name" value="C-type_lectin-like/link_sf"/>
</dbReference>
<feature type="compositionally biased region" description="Polar residues" evidence="8">
    <location>
        <begin position="1074"/>
        <end position="1087"/>
    </location>
</feature>
<keyword evidence="5 9" id="KW-0472">Membrane</keyword>
<feature type="domain" description="C-type lectin" evidence="10">
    <location>
        <begin position="538"/>
        <end position="657"/>
    </location>
</feature>
<name>A0ABD0J5J6_9CAEN</name>
<dbReference type="CDD" id="cd00112">
    <property type="entry name" value="LDLa"/>
    <property type="match status" value="1"/>
</dbReference>
<evidence type="ECO:0000259" key="10">
    <source>
        <dbReference type="PROSITE" id="PS50041"/>
    </source>
</evidence>
<sequence length="1234" mass="136389">LSTCPDSKNRKIRMGTRKSFKSLILSAWLLANQLVYCILRPTQMDTNLAAVFTGSFYTDNPRPQNHWLMRLTEKQNFRQDGPYQGTFSSKAMDTSDYRNSFGRQMDLHGFSHETNHVPSETLEQQATAMPSTPAKYVTKLPATNVTKNITVSTPSDFFLLVATRNLSTLRTSSSGSSNISIQDDILTKTTAFPDASAEIPREKYGLWHLNLTSCRFHSPSFKSFTRIRSFAHVDTLRAKYVLEANSNSSLRCNVVVYSVRKKYVSALTSVFTLEDRNGVCIGKHIYLSSFDGGGRRISGSLPCSSMFVSTSNTRGLLMIAVDINYYGSAVYSDLFLTLIIRFQLSSTYPEAVLSHVTEGPYTGQLTNFMFDGYILYSAWVSAAAIIRIHSQVLMISFTHFDIACSGYLHISTVKSGSTVTEYPLGLSLHPKVRLTDWSHVWSHCDQWNGGPRLYDRSLVVRFKSGGQAYTGFRMLYSIHNVTQAPQVMHSGLFNCSVPYYPAFRQHLECNLETQCFAREDEDGCPYNSQDCGTGFIDAGNKCLKFYRVRRAITWYDAYDHCSKQNMQLVSPKTQSESGVLLEILNFTVTSFKTPIGLRTSDMSLMPMYREVWQWVDQTMAFHNEMYASERLSKPVCSLLTAPDNYLLTTSCGRSSPFNFLFCERKKHDHRGQRSETRFTTTANFSRLTGSVEMIECPNGHHVKDFLSCDMLSQCGTDSYVTSCQTPELKDVSMFVCDVGAQTLHYTLVCDHRPDCSDGSDETFCVHGQCAVFEFPEVNEGAITAQESENVTLSFTLNKTNCVDDDFEDFNIEISKVGKDGNAGTYCSIRHRNGTCTNADRGSQGGALSSEDRCTSAKSKVITSVRYNTSLGCNATCKPADSSVKPAECRMQGGDCLQIVSEEDMLKLYDLCYSEESNDECGEFHERIVAKLECLDDPIIDPCVEVVKEGTLKVNLLHVWKLNENRIHCTCSITSTLQQGATFNITGLNLYNDAPNNADLKVLGNFRPITLSQLVVPTSPIIRRGKRFSTLFDVRKIRTTSVVRQLLTIRSTDSFLVSCKPTTGNATGKPLGGSTPKSSSATLEQTSASTGSLTTDVTVSTSSTIEHHTTSLPAAPAAGIERDDTADGSGNVYIVVGACCGAAVVVAVVVVAVVCLVRRRRNTTNNAKSSPSPADGVLMSNIRDSKQNGSNPDVIPQESKVTSPHPAAHSADTDYCDVDDLHTDEQHSAAAQPIS</sequence>
<feature type="region of interest" description="Disordered" evidence="8">
    <location>
        <begin position="1161"/>
        <end position="1234"/>
    </location>
</feature>
<accession>A0ABD0J5J6</accession>
<dbReference type="PROSITE" id="PS50068">
    <property type="entry name" value="LDLRA_2"/>
    <property type="match status" value="1"/>
</dbReference>
<protein>
    <recommendedName>
        <fullName evidence="10">C-type lectin domain-containing protein</fullName>
    </recommendedName>
</protein>
<feature type="transmembrane region" description="Helical" evidence="9">
    <location>
        <begin position="1131"/>
        <end position="1156"/>
    </location>
</feature>
<keyword evidence="12" id="KW-1185">Reference proteome</keyword>
<dbReference type="InterPro" id="IPR002172">
    <property type="entry name" value="LDrepeatLR_classA_rpt"/>
</dbReference>
<dbReference type="PANTHER" id="PTHR24270">
    <property type="entry name" value="LOW-DENSITY LIPOPROTEIN RECEPTOR-RELATED"/>
    <property type="match status" value="1"/>
</dbReference>
<keyword evidence="4 9" id="KW-1133">Transmembrane helix</keyword>
<feature type="disulfide bond" evidence="7">
    <location>
        <begin position="749"/>
        <end position="764"/>
    </location>
</feature>
<keyword evidence="3" id="KW-0677">Repeat</keyword>
<organism evidence="11 12">
    <name type="scientific">Batillaria attramentaria</name>
    <dbReference type="NCBI Taxonomy" id="370345"/>
    <lineage>
        <taxon>Eukaryota</taxon>
        <taxon>Metazoa</taxon>
        <taxon>Spiralia</taxon>
        <taxon>Lophotrochozoa</taxon>
        <taxon>Mollusca</taxon>
        <taxon>Gastropoda</taxon>
        <taxon>Caenogastropoda</taxon>
        <taxon>Sorbeoconcha</taxon>
        <taxon>Cerithioidea</taxon>
        <taxon>Batillariidae</taxon>
        <taxon>Batillaria</taxon>
    </lineage>
</organism>
<keyword evidence="2 9" id="KW-0812">Transmembrane</keyword>
<evidence type="ECO:0000256" key="4">
    <source>
        <dbReference type="ARBA" id="ARBA00022989"/>
    </source>
</evidence>
<dbReference type="SMART" id="SM00192">
    <property type="entry name" value="LDLa"/>
    <property type="match status" value="1"/>
</dbReference>
<comment type="caution">
    <text evidence="7">Lacks conserved residue(s) required for the propagation of feature annotation.</text>
</comment>
<evidence type="ECO:0000256" key="9">
    <source>
        <dbReference type="SAM" id="Phobius"/>
    </source>
</evidence>
<dbReference type="Proteomes" id="UP001519460">
    <property type="component" value="Unassembled WGS sequence"/>
</dbReference>
<dbReference type="InterPro" id="IPR036055">
    <property type="entry name" value="LDL_receptor-like_sf"/>
</dbReference>
<evidence type="ECO:0000256" key="6">
    <source>
        <dbReference type="ARBA" id="ARBA00023157"/>
    </source>
</evidence>
<comment type="caution">
    <text evidence="11">The sequence shown here is derived from an EMBL/GenBank/DDBJ whole genome shotgun (WGS) entry which is preliminary data.</text>
</comment>
<evidence type="ECO:0000313" key="12">
    <source>
        <dbReference type="Proteomes" id="UP001519460"/>
    </source>
</evidence>
<dbReference type="PROSITE" id="PS50041">
    <property type="entry name" value="C_TYPE_LECTIN_2"/>
    <property type="match status" value="1"/>
</dbReference>
<dbReference type="InterPro" id="IPR016187">
    <property type="entry name" value="CTDL_fold"/>
</dbReference>
<evidence type="ECO:0000256" key="1">
    <source>
        <dbReference type="ARBA" id="ARBA00004167"/>
    </source>
</evidence>
<dbReference type="InterPro" id="IPR050685">
    <property type="entry name" value="LDLR"/>
</dbReference>
<dbReference type="AlphaFoldDB" id="A0ABD0J5J6"/>
<dbReference type="SUPFAM" id="SSF56436">
    <property type="entry name" value="C-type lectin-like"/>
    <property type="match status" value="1"/>
</dbReference>
<feature type="non-terminal residue" evidence="11">
    <location>
        <position position="1"/>
    </location>
</feature>
<dbReference type="CDD" id="cd00037">
    <property type="entry name" value="CLECT"/>
    <property type="match status" value="1"/>
</dbReference>
<evidence type="ECO:0000256" key="8">
    <source>
        <dbReference type="SAM" id="MobiDB-lite"/>
    </source>
</evidence>
<evidence type="ECO:0000256" key="7">
    <source>
        <dbReference type="PROSITE-ProRule" id="PRU00124"/>
    </source>
</evidence>
<dbReference type="SMART" id="SM00034">
    <property type="entry name" value="CLECT"/>
    <property type="match status" value="1"/>
</dbReference>
<dbReference type="Gene3D" id="3.10.100.10">
    <property type="entry name" value="Mannose-Binding Protein A, subunit A"/>
    <property type="match status" value="1"/>
</dbReference>
<dbReference type="GO" id="GO:0016192">
    <property type="term" value="P:vesicle-mediated transport"/>
    <property type="evidence" value="ECO:0007669"/>
    <property type="project" value="UniProtKB-ARBA"/>
</dbReference>
<feature type="compositionally biased region" description="Polar residues" evidence="8">
    <location>
        <begin position="1162"/>
        <end position="1171"/>
    </location>
</feature>
<feature type="region of interest" description="Disordered" evidence="8">
    <location>
        <begin position="1065"/>
        <end position="1094"/>
    </location>
</feature>
<feature type="non-terminal residue" evidence="11">
    <location>
        <position position="1234"/>
    </location>
</feature>
<dbReference type="InterPro" id="IPR001304">
    <property type="entry name" value="C-type_lectin-like"/>
</dbReference>